<organism evidence="1 2">
    <name type="scientific">Ceraceosorus bombacis</name>
    <dbReference type="NCBI Taxonomy" id="401625"/>
    <lineage>
        <taxon>Eukaryota</taxon>
        <taxon>Fungi</taxon>
        <taxon>Dikarya</taxon>
        <taxon>Basidiomycota</taxon>
        <taxon>Ustilaginomycotina</taxon>
        <taxon>Exobasidiomycetes</taxon>
        <taxon>Ceraceosorales</taxon>
        <taxon>Ceraceosoraceae</taxon>
        <taxon>Ceraceosorus</taxon>
    </lineage>
</organism>
<protein>
    <submittedName>
        <fullName evidence="1">Uncharacterized protein</fullName>
    </submittedName>
</protein>
<dbReference type="AlphaFoldDB" id="A0A0N7LBH0"/>
<evidence type="ECO:0000313" key="1">
    <source>
        <dbReference type="EMBL" id="CEH19362.1"/>
    </source>
</evidence>
<accession>A0A0N7LBH0</accession>
<evidence type="ECO:0000313" key="2">
    <source>
        <dbReference type="Proteomes" id="UP000054845"/>
    </source>
</evidence>
<name>A0A0N7LBH0_9BASI</name>
<dbReference type="Proteomes" id="UP000054845">
    <property type="component" value="Unassembled WGS sequence"/>
</dbReference>
<keyword evidence="2" id="KW-1185">Reference proteome</keyword>
<dbReference type="EMBL" id="CCYA01000389">
    <property type="protein sequence ID" value="CEH19362.1"/>
    <property type="molecule type" value="Genomic_DNA"/>
</dbReference>
<sequence length="89" mass="9978">MLQKAPQCGMRMYCAQNAARRHTQNTQAHAEAMSIRDEIARIFVGTSVYFPPVSFRMTALRASMDHCKQKSRDCCLVVSQSRTEAAPAL</sequence>
<reference evidence="1 2" key="1">
    <citation type="submission" date="2014-09" db="EMBL/GenBank/DDBJ databases">
        <authorList>
            <person name="Magalhaes I.L.F."/>
            <person name="Oliveira U."/>
            <person name="Santos F.R."/>
            <person name="Vidigal T.H.D.A."/>
            <person name="Brescovit A.D."/>
            <person name="Santos A.J."/>
        </authorList>
    </citation>
    <scope>NUCLEOTIDE SEQUENCE [LARGE SCALE GENOMIC DNA]</scope>
</reference>
<proteinExistence type="predicted"/>